<reference evidence="1" key="1">
    <citation type="submission" date="2018-11" db="EMBL/GenBank/DDBJ databases">
        <authorList>
            <consortium name="Pathogen Informatics"/>
        </authorList>
    </citation>
    <scope>NUCLEOTIDE SEQUENCE</scope>
</reference>
<proteinExistence type="predicted"/>
<dbReference type="EMBL" id="CAAALY010057426">
    <property type="protein sequence ID" value="VEL22613.1"/>
    <property type="molecule type" value="Genomic_DNA"/>
</dbReference>
<gene>
    <name evidence="1" type="ORF">PXEA_LOCUS16053</name>
</gene>
<evidence type="ECO:0000313" key="1">
    <source>
        <dbReference type="EMBL" id="VEL22613.1"/>
    </source>
</evidence>
<evidence type="ECO:0000313" key="2">
    <source>
        <dbReference type="Proteomes" id="UP000784294"/>
    </source>
</evidence>
<accession>A0A3S5AKT1</accession>
<sequence length="83" mass="8987">MFTSSNCDNQLVFPAARSFSKHLKTHHATPVRPSRVKRLPALIKCPGLGTSSTLLEQPSSTNALARFPLFLVVVPANPFIGLS</sequence>
<dbReference type="Proteomes" id="UP000784294">
    <property type="component" value="Unassembled WGS sequence"/>
</dbReference>
<dbReference type="AlphaFoldDB" id="A0A3S5AKT1"/>
<comment type="caution">
    <text evidence="1">The sequence shown here is derived from an EMBL/GenBank/DDBJ whole genome shotgun (WGS) entry which is preliminary data.</text>
</comment>
<organism evidence="1 2">
    <name type="scientific">Protopolystoma xenopodis</name>
    <dbReference type="NCBI Taxonomy" id="117903"/>
    <lineage>
        <taxon>Eukaryota</taxon>
        <taxon>Metazoa</taxon>
        <taxon>Spiralia</taxon>
        <taxon>Lophotrochozoa</taxon>
        <taxon>Platyhelminthes</taxon>
        <taxon>Monogenea</taxon>
        <taxon>Polyopisthocotylea</taxon>
        <taxon>Polystomatidea</taxon>
        <taxon>Polystomatidae</taxon>
        <taxon>Protopolystoma</taxon>
    </lineage>
</organism>
<name>A0A3S5AKT1_9PLAT</name>
<keyword evidence="2" id="KW-1185">Reference proteome</keyword>
<protein>
    <submittedName>
        <fullName evidence="1">Uncharacterized protein</fullName>
    </submittedName>
</protein>